<keyword evidence="2" id="KW-1185">Reference proteome</keyword>
<comment type="caution">
    <text evidence="1">The sequence shown here is derived from an EMBL/GenBank/DDBJ whole genome shotgun (WGS) entry which is preliminary data.</text>
</comment>
<dbReference type="AlphaFoldDB" id="A0A433D3Y5"/>
<evidence type="ECO:0000313" key="1">
    <source>
        <dbReference type="EMBL" id="RUP45548.1"/>
    </source>
</evidence>
<gene>
    <name evidence="1" type="ORF">BC936DRAFT_148030</name>
</gene>
<proteinExistence type="predicted"/>
<evidence type="ECO:0000313" key="2">
    <source>
        <dbReference type="Proteomes" id="UP000268093"/>
    </source>
</evidence>
<dbReference type="Proteomes" id="UP000268093">
    <property type="component" value="Unassembled WGS sequence"/>
</dbReference>
<dbReference type="EMBL" id="RBNI01007116">
    <property type="protein sequence ID" value="RUP45548.1"/>
    <property type="molecule type" value="Genomic_DNA"/>
</dbReference>
<reference evidence="1 2" key="1">
    <citation type="journal article" date="2018" name="New Phytol.">
        <title>Phylogenomics of Endogonaceae and evolution of mycorrhizas within Mucoromycota.</title>
        <authorList>
            <person name="Chang Y."/>
            <person name="Desiro A."/>
            <person name="Na H."/>
            <person name="Sandor L."/>
            <person name="Lipzen A."/>
            <person name="Clum A."/>
            <person name="Barry K."/>
            <person name="Grigoriev I.V."/>
            <person name="Martin F.M."/>
            <person name="Stajich J.E."/>
            <person name="Smith M.E."/>
            <person name="Bonito G."/>
            <person name="Spatafora J.W."/>
        </authorList>
    </citation>
    <scope>NUCLEOTIDE SEQUENCE [LARGE SCALE GENOMIC DNA]</scope>
    <source>
        <strain evidence="1 2">GMNB39</strain>
    </source>
</reference>
<name>A0A433D3Y5_9FUNG</name>
<protein>
    <submittedName>
        <fullName evidence="1">Uncharacterized protein</fullName>
    </submittedName>
</protein>
<accession>A0A433D3Y5</accession>
<sequence>MYTSIIAKKNSAIEVPMMTKITTMTIVDTMMNSTVTEGLVLSIEYDSKEAGVKLVLYKINLKVYTYFLWTYHNRFLVNHITNYVINTEDSDLVSSI</sequence>
<organism evidence="1 2">
    <name type="scientific">Jimgerdemannia flammicorona</name>
    <dbReference type="NCBI Taxonomy" id="994334"/>
    <lineage>
        <taxon>Eukaryota</taxon>
        <taxon>Fungi</taxon>
        <taxon>Fungi incertae sedis</taxon>
        <taxon>Mucoromycota</taxon>
        <taxon>Mucoromycotina</taxon>
        <taxon>Endogonomycetes</taxon>
        <taxon>Endogonales</taxon>
        <taxon>Endogonaceae</taxon>
        <taxon>Jimgerdemannia</taxon>
    </lineage>
</organism>